<evidence type="ECO:0000259" key="2">
    <source>
        <dbReference type="Pfam" id="PF20146"/>
    </source>
</evidence>
<dbReference type="EMBL" id="JASPKZ010003799">
    <property type="protein sequence ID" value="KAJ9592881.1"/>
    <property type="molecule type" value="Genomic_DNA"/>
</dbReference>
<evidence type="ECO:0000313" key="3">
    <source>
        <dbReference type="EMBL" id="KAJ9592881.1"/>
    </source>
</evidence>
<protein>
    <recommendedName>
        <fullName evidence="2">Nose resistant-to-fluoxetine protein N-terminal domain-containing protein</fullName>
    </recommendedName>
</protein>
<dbReference type="PANTHER" id="PTHR11161:SF0">
    <property type="entry name" value="O-ACYLTRANSFERASE LIKE PROTEIN"/>
    <property type="match status" value="1"/>
</dbReference>
<sequence>MGLQTHLGNFDECIEVQNVQTKNSTFDAQYCLVTISLSELDSVNMGSLSDLESQEDITQIKNVRVRTTRELSAQTSLLNLQLSYCIPSTCSIKDFENFLVKYISDLQIDINFNITIPDGMCQTTHGRTLGADDWIAVAILIIIILLTVSSTAYDLIKKESKKKLLTAFSLFSNGKKLLSTKTSEDTIQAIQGMRLISMCWVIMGHRYSLAMESPAINQIFVQD</sequence>
<feature type="transmembrane region" description="Helical" evidence="1">
    <location>
        <begin position="134"/>
        <end position="156"/>
    </location>
</feature>
<evidence type="ECO:0000313" key="4">
    <source>
        <dbReference type="Proteomes" id="UP001233999"/>
    </source>
</evidence>
<keyword evidence="1" id="KW-0812">Transmembrane</keyword>
<keyword evidence="1" id="KW-0472">Membrane</keyword>
<feature type="domain" description="Nose resistant-to-fluoxetine protein N-terminal" evidence="2">
    <location>
        <begin position="4"/>
        <end position="99"/>
    </location>
</feature>
<reference evidence="3" key="1">
    <citation type="journal article" date="2023" name="IScience">
        <title>Live-bearing cockroach genome reveals convergent evolutionary mechanisms linked to viviparity in insects and beyond.</title>
        <authorList>
            <person name="Fouks B."/>
            <person name="Harrison M.C."/>
            <person name="Mikhailova A.A."/>
            <person name="Marchal E."/>
            <person name="English S."/>
            <person name="Carruthers M."/>
            <person name="Jennings E.C."/>
            <person name="Chiamaka E.L."/>
            <person name="Frigard R.A."/>
            <person name="Pippel M."/>
            <person name="Attardo G.M."/>
            <person name="Benoit J.B."/>
            <person name="Bornberg-Bauer E."/>
            <person name="Tobe S.S."/>
        </authorList>
    </citation>
    <scope>NUCLEOTIDE SEQUENCE</scope>
    <source>
        <strain evidence="3">Stay&amp;Tobe</strain>
    </source>
</reference>
<dbReference type="PANTHER" id="PTHR11161">
    <property type="entry name" value="O-ACYLTRANSFERASE"/>
    <property type="match status" value="1"/>
</dbReference>
<dbReference type="Pfam" id="PF20146">
    <property type="entry name" value="NRF"/>
    <property type="match status" value="1"/>
</dbReference>
<proteinExistence type="predicted"/>
<dbReference type="Proteomes" id="UP001233999">
    <property type="component" value="Unassembled WGS sequence"/>
</dbReference>
<accession>A0AAD8A5L1</accession>
<dbReference type="InterPro" id="IPR006621">
    <property type="entry name" value="Nose-resist-to-fluoxetine_N"/>
</dbReference>
<keyword evidence="4" id="KW-1185">Reference proteome</keyword>
<keyword evidence="1" id="KW-1133">Transmembrane helix</keyword>
<reference evidence="3" key="2">
    <citation type="submission" date="2023-05" db="EMBL/GenBank/DDBJ databases">
        <authorList>
            <person name="Fouks B."/>
        </authorList>
    </citation>
    <scope>NUCLEOTIDE SEQUENCE</scope>
    <source>
        <strain evidence="3">Stay&amp;Tobe</strain>
        <tissue evidence="3">Testes</tissue>
    </source>
</reference>
<name>A0AAD8A5L1_DIPPU</name>
<dbReference type="AlphaFoldDB" id="A0AAD8A5L1"/>
<evidence type="ECO:0000256" key="1">
    <source>
        <dbReference type="SAM" id="Phobius"/>
    </source>
</evidence>
<dbReference type="InterPro" id="IPR052728">
    <property type="entry name" value="O2_lipid_transport_reg"/>
</dbReference>
<comment type="caution">
    <text evidence="3">The sequence shown here is derived from an EMBL/GenBank/DDBJ whole genome shotgun (WGS) entry which is preliminary data.</text>
</comment>
<organism evidence="3 4">
    <name type="scientific">Diploptera punctata</name>
    <name type="common">Pacific beetle cockroach</name>
    <dbReference type="NCBI Taxonomy" id="6984"/>
    <lineage>
        <taxon>Eukaryota</taxon>
        <taxon>Metazoa</taxon>
        <taxon>Ecdysozoa</taxon>
        <taxon>Arthropoda</taxon>
        <taxon>Hexapoda</taxon>
        <taxon>Insecta</taxon>
        <taxon>Pterygota</taxon>
        <taxon>Neoptera</taxon>
        <taxon>Polyneoptera</taxon>
        <taxon>Dictyoptera</taxon>
        <taxon>Blattodea</taxon>
        <taxon>Blaberoidea</taxon>
        <taxon>Blaberidae</taxon>
        <taxon>Diplopterinae</taxon>
        <taxon>Diploptera</taxon>
    </lineage>
</organism>
<gene>
    <name evidence="3" type="ORF">L9F63_015459</name>
</gene>
<feature type="non-terminal residue" evidence="3">
    <location>
        <position position="223"/>
    </location>
</feature>